<reference evidence="1 2" key="1">
    <citation type="journal article" date="2016" name="Nat. Commun.">
        <title>Thousands of microbial genomes shed light on interconnected biogeochemical processes in an aquifer system.</title>
        <authorList>
            <person name="Anantharaman K."/>
            <person name="Brown C.T."/>
            <person name="Hug L.A."/>
            <person name="Sharon I."/>
            <person name="Castelle C.J."/>
            <person name="Probst A.J."/>
            <person name="Thomas B.C."/>
            <person name="Singh A."/>
            <person name="Wilkins M.J."/>
            <person name="Karaoz U."/>
            <person name="Brodie E.L."/>
            <person name="Williams K.H."/>
            <person name="Hubbard S.S."/>
            <person name="Banfield J.F."/>
        </authorList>
    </citation>
    <scope>NUCLEOTIDE SEQUENCE [LARGE SCALE GENOMIC DNA]</scope>
</reference>
<sequence>MLESVISYGNEMFERMGEKIMASSVSRVSDILCSILVSASQKSGILTFTVRHIDFQRIFKNSVNTLSKDVIFSDSGPEPFSPILDDSLNHLILSGLTGYPDIQHPEQMLVKSSAFEYARELDKSFSLAEKEQLNRLADEFLSSVKP</sequence>
<dbReference type="AlphaFoldDB" id="A0A1F8EKC9"/>
<dbReference type="Proteomes" id="UP000177117">
    <property type="component" value="Unassembled WGS sequence"/>
</dbReference>
<dbReference type="EMBL" id="MGJD01000007">
    <property type="protein sequence ID" value="OGN01292.1"/>
    <property type="molecule type" value="Genomic_DNA"/>
</dbReference>
<gene>
    <name evidence="1" type="ORF">A2650_04680</name>
</gene>
<evidence type="ECO:0000313" key="2">
    <source>
        <dbReference type="Proteomes" id="UP000177117"/>
    </source>
</evidence>
<proteinExistence type="predicted"/>
<comment type="caution">
    <text evidence="1">The sequence shown here is derived from an EMBL/GenBank/DDBJ whole genome shotgun (WGS) entry which is preliminary data.</text>
</comment>
<organism evidence="1 2">
    <name type="scientific">Candidatus Yanofskybacteria bacterium RIFCSPHIGHO2_01_FULL_41_53</name>
    <dbReference type="NCBI Taxonomy" id="1802663"/>
    <lineage>
        <taxon>Bacteria</taxon>
        <taxon>Candidatus Yanofskyibacteriota</taxon>
    </lineage>
</organism>
<name>A0A1F8EKC9_9BACT</name>
<evidence type="ECO:0000313" key="1">
    <source>
        <dbReference type="EMBL" id="OGN01292.1"/>
    </source>
</evidence>
<accession>A0A1F8EKC9</accession>
<protein>
    <submittedName>
        <fullName evidence="1">Uncharacterized protein</fullName>
    </submittedName>
</protein>